<dbReference type="SUPFAM" id="SSF48371">
    <property type="entry name" value="ARM repeat"/>
    <property type="match status" value="1"/>
</dbReference>
<evidence type="ECO:0000256" key="4">
    <source>
        <dbReference type="ARBA" id="ARBA00022917"/>
    </source>
</evidence>
<dbReference type="InterPro" id="IPR002110">
    <property type="entry name" value="Ankyrin_rpt"/>
</dbReference>
<dbReference type="PROSITE" id="PS50088">
    <property type="entry name" value="ANK_REPEAT"/>
    <property type="match status" value="2"/>
</dbReference>
<dbReference type="SUPFAM" id="SSF48403">
    <property type="entry name" value="Ankyrin repeat"/>
    <property type="match status" value="1"/>
</dbReference>
<evidence type="ECO:0000256" key="2">
    <source>
        <dbReference type="ARBA" id="ARBA00022540"/>
    </source>
</evidence>
<evidence type="ECO:0000256" key="6">
    <source>
        <dbReference type="PROSITE-ProRule" id="PRU00023"/>
    </source>
</evidence>
<keyword evidence="3" id="KW-0378">Hydrolase</keyword>
<comment type="subcellular location">
    <subcellularLocation>
        <location evidence="5">Cytoplasm</location>
    </subcellularLocation>
</comment>
<name>A0A158Q6A2_DRAME</name>
<dbReference type="Gene3D" id="1.25.40.20">
    <property type="entry name" value="Ankyrin repeat-containing domain"/>
    <property type="match status" value="1"/>
</dbReference>
<dbReference type="AlphaFoldDB" id="A0A158Q6A2"/>
<evidence type="ECO:0000256" key="1">
    <source>
        <dbReference type="ARBA" id="ARBA00022490"/>
    </source>
</evidence>
<accession>A0A158Q6A2</accession>
<dbReference type="SUPFAM" id="SSF55545">
    <property type="entry name" value="beta-N-acetylhexosaminidase-like domain"/>
    <property type="match status" value="1"/>
</dbReference>
<dbReference type="WBParaSite" id="DME_0000954401-mRNA-1">
    <property type="protein sequence ID" value="DME_0000954401-mRNA-1"/>
    <property type="gene ID" value="DME_0000954401"/>
</dbReference>
<dbReference type="OrthoDB" id="5806726at2759"/>
<dbReference type="InterPro" id="IPR016024">
    <property type="entry name" value="ARM-type_fold"/>
</dbReference>
<dbReference type="Pfam" id="PF12796">
    <property type="entry name" value="Ank_2"/>
    <property type="match status" value="1"/>
</dbReference>
<dbReference type="Proteomes" id="UP000274756">
    <property type="component" value="Unassembled WGS sequence"/>
</dbReference>
<evidence type="ECO:0000313" key="11">
    <source>
        <dbReference type="WBParaSite" id="DME_0000954401-mRNA-1"/>
    </source>
</evidence>
<evidence type="ECO:0000313" key="10">
    <source>
        <dbReference type="Proteomes" id="UP000274756"/>
    </source>
</evidence>
<dbReference type="PROSITE" id="PS50297">
    <property type="entry name" value="ANK_REP_REGION"/>
    <property type="match status" value="2"/>
</dbReference>
<gene>
    <name evidence="8" type="ORF">DME_LOCUS10691</name>
</gene>
<evidence type="ECO:0000313" key="8">
    <source>
        <dbReference type="EMBL" id="VDN60718.1"/>
    </source>
</evidence>
<proteinExistence type="inferred from homology"/>
<dbReference type="GO" id="GO:0043022">
    <property type="term" value="F:ribosome binding"/>
    <property type="evidence" value="ECO:0007669"/>
    <property type="project" value="InterPro"/>
</dbReference>
<dbReference type="Gene3D" id="3.30.379.10">
    <property type="entry name" value="Chitobiase/beta-hexosaminidase domain 2-like"/>
    <property type="match status" value="1"/>
</dbReference>
<dbReference type="GO" id="GO:0033290">
    <property type="term" value="C:eukaryotic 48S preinitiation complex"/>
    <property type="evidence" value="ECO:0007669"/>
    <property type="project" value="UniProtKB-UniRule"/>
</dbReference>
<keyword evidence="6" id="KW-0040">ANK repeat</keyword>
<dbReference type="PROSITE" id="PS50250">
    <property type="entry name" value="PCI"/>
    <property type="match status" value="1"/>
</dbReference>
<dbReference type="FunFam" id="1.10.10.10:FF:000212">
    <property type="entry name" value="Eukaryotic translation initiation factor 3 subunit K"/>
    <property type="match status" value="1"/>
</dbReference>
<reference evidence="11" key="1">
    <citation type="submission" date="2016-04" db="UniProtKB">
        <authorList>
            <consortium name="WormBaseParasite"/>
        </authorList>
    </citation>
    <scope>IDENTIFICATION</scope>
</reference>
<comment type="function">
    <text evidence="5">Component of the eukaryotic translation initiation factor 3 (eIF-3) complex, which is involved in protein synthesis of a specialized repertoire of mRNAs and, together with other initiation factors, stimulates binding of mRNA and methionyl-tRNAi to the 40S ribosome. The eIF-3 complex specifically targets and initiates translation of a subset of mRNAs involved in cell proliferation.</text>
</comment>
<dbReference type="GO" id="GO:0016787">
    <property type="term" value="F:hydrolase activity"/>
    <property type="evidence" value="ECO:0007669"/>
    <property type="project" value="UniProtKB-KW"/>
</dbReference>
<dbReference type="EMBL" id="UYYG01001236">
    <property type="protein sequence ID" value="VDN60718.1"/>
    <property type="molecule type" value="Genomic_DNA"/>
</dbReference>
<dbReference type="InterPro" id="IPR009374">
    <property type="entry name" value="eIF3k"/>
</dbReference>
<evidence type="ECO:0000256" key="3">
    <source>
        <dbReference type="ARBA" id="ARBA00022801"/>
    </source>
</evidence>
<comment type="similarity">
    <text evidence="5">Belongs to the eIF-3 subunit K family.</text>
</comment>
<evidence type="ECO:0000313" key="9">
    <source>
        <dbReference type="Proteomes" id="UP000038040"/>
    </source>
</evidence>
<dbReference type="InterPro" id="IPR000717">
    <property type="entry name" value="PCI_dom"/>
</dbReference>
<dbReference type="FunFam" id="1.25.40.250:FF:000008">
    <property type="entry name" value="Eukaryotic translation initiation factor 3 subunit K"/>
    <property type="match status" value="1"/>
</dbReference>
<keyword evidence="1 5" id="KW-0963">Cytoplasm</keyword>
<dbReference type="InterPro" id="IPR033464">
    <property type="entry name" value="CSN8_PSD8_EIF3K"/>
</dbReference>
<dbReference type="GO" id="GO:0001732">
    <property type="term" value="P:formation of cytoplasmic translation initiation complex"/>
    <property type="evidence" value="ECO:0007669"/>
    <property type="project" value="UniProtKB-UniRule"/>
</dbReference>
<keyword evidence="2 5" id="KW-0396">Initiation factor</keyword>
<protein>
    <recommendedName>
        <fullName evidence="5">Eukaryotic translation initiation factor 3 subunit K</fullName>
        <shortName evidence="5">eIF3k</shortName>
    </recommendedName>
    <alternativeName>
        <fullName evidence="5">eIF-3 p25</fullName>
    </alternativeName>
</protein>
<dbReference type="Proteomes" id="UP000038040">
    <property type="component" value="Unplaced"/>
</dbReference>
<evidence type="ECO:0000256" key="5">
    <source>
        <dbReference type="HAMAP-Rule" id="MF_03010"/>
    </source>
</evidence>
<dbReference type="PANTHER" id="PTHR13022">
    <property type="entry name" value="EUKARYOTIC TRANSLATION INITIATION FACTOR 3 SUBUNIT 11"/>
    <property type="match status" value="1"/>
</dbReference>
<dbReference type="InterPro" id="IPR036390">
    <property type="entry name" value="WH_DNA-bd_sf"/>
</dbReference>
<sequence length="1137" mass="128308">MSSSISSFVGCMLNPSTVEAYGVKHLDNDEVQVNHRHENATILFLLFIPLSIQKFAESVDCVRTLLSSGVNPCVQNDNNQTAYQVAETDDIKQVFVQEFLHAVAKSNLGRVCQMISSGVHVNSVDTTKTGNTALHWAASFGNEFVVRTLCESGANVNAINTKGETPLHDAVHRGDDPIVRCLLLHGADPSYRDANGVDCYELATKLNTAVQKTLSMNNINRAIRRSTSVESEIDCSSIISSETTCALFSDRNASVSFGKIISWTDLLWPQPKYINLDQKNRSVKFPQDNRLKVYFVGKSEGEPRRLMQIIQISFPLLASIQLELEYRGHKLAEYSYCDGMVTCGIFDIGESRGSYTLSIGSNGIELYACDYSGIRYGFATLVQILRLHRTNLENDKPINGIARSLPWLTIRDAPDMIIRAVFQDFSGCRILNIETLLQLATRFGYCKASHLFIHFEIRTTDRYQLPYTNRDLFHVAQVCDELFVQLVPSLDVQSKYIELDVARGVIDRFLDDFPLTRVIHFGPNLASVILTKNSLLDAIQRRVATIFLSAEITEKNINVINELPPYVMLCVEGHPFEADSFLSPRLNVVLKFAAIDSGYLCASPESIAKKAFLVSKLGEKFPLLGAIMCDLSTGCEVIPTSLSYLSNLASVGVCWNKRVDMKQYCFLLPRIAAEHILLNGNLEMLFRQGVVLGRIEHQMTRLNCGIKLGPGTILGQTGDKEFDAVKKTSISVFVEMILNPDNMVLDRLTPVIFKKARVELKRSLRILDETRRKLPYNFELALILAEVQLVTELMILASRLGQSLCTYGINPSLSNNGPSNLNMANDRKDSTPLIGYVFVNFGVSNLPLTVRTDLANSLLEIRSRFQHTWLSRNIASTLPNALKIFDNLFRTMNFAILQEELNSCIAGVNRYNPNNVETLEKCVQAMVLENQYDMNILMTLLKLYQLNPDKYNESSVKQVLLKTMMRNPRSDFAQAKYQIDASRVLSPELKRILDIGALLESCNFSVFWKLMRGEYRITDDVDERFRQPSEIPKIIKSIPGFEESVRQYACLVINVTFQNIEKSLLVRLLGGVSDKQLNEYAKEHGWSVKENGEVYFIQNHEATIKSRNIEEKLQFKSNFFFYYLGTLQNVENMYAHL</sequence>
<dbReference type="PANTHER" id="PTHR13022:SF0">
    <property type="entry name" value="EUKARYOTIC TRANSLATION INITIATION FACTOR 3 SUBUNIT K"/>
    <property type="match status" value="1"/>
</dbReference>
<dbReference type="InterPro" id="IPR029018">
    <property type="entry name" value="Hex-like_dom2"/>
</dbReference>
<dbReference type="SMART" id="SM00248">
    <property type="entry name" value="ANK"/>
    <property type="match status" value="2"/>
</dbReference>
<keyword evidence="10" id="KW-1185">Reference proteome</keyword>
<dbReference type="GO" id="GO:0003743">
    <property type="term" value="F:translation initiation factor activity"/>
    <property type="evidence" value="ECO:0007669"/>
    <property type="project" value="UniProtKB-UniRule"/>
</dbReference>
<comment type="subunit">
    <text evidence="5">Component of the eukaryotic translation initiation factor 3 (eIF-3) complex.</text>
</comment>
<feature type="domain" description="PCI" evidence="7">
    <location>
        <begin position="932"/>
        <end position="1112"/>
    </location>
</feature>
<dbReference type="GO" id="GO:0016282">
    <property type="term" value="C:eukaryotic 43S preinitiation complex"/>
    <property type="evidence" value="ECO:0007669"/>
    <property type="project" value="UniProtKB-UniRule"/>
</dbReference>
<evidence type="ECO:0000259" key="7">
    <source>
        <dbReference type="PROSITE" id="PS50250"/>
    </source>
</evidence>
<dbReference type="InterPro" id="IPR036770">
    <property type="entry name" value="Ankyrin_rpt-contain_sf"/>
</dbReference>
<dbReference type="GO" id="GO:0005852">
    <property type="term" value="C:eukaryotic translation initiation factor 3 complex"/>
    <property type="evidence" value="ECO:0007669"/>
    <property type="project" value="UniProtKB-UniRule"/>
</dbReference>
<dbReference type="Gene3D" id="1.10.10.10">
    <property type="entry name" value="Winged helix-like DNA-binding domain superfamily/Winged helix DNA-binding domain"/>
    <property type="match status" value="1"/>
</dbReference>
<dbReference type="GO" id="GO:0003723">
    <property type="term" value="F:RNA binding"/>
    <property type="evidence" value="ECO:0007669"/>
    <property type="project" value="UniProtKB-UniRule"/>
</dbReference>
<dbReference type="InterPro" id="IPR036388">
    <property type="entry name" value="WH-like_DNA-bd_sf"/>
</dbReference>
<dbReference type="HAMAP" id="MF_03010">
    <property type="entry name" value="eIF3k"/>
    <property type="match status" value="1"/>
</dbReference>
<dbReference type="SUPFAM" id="SSF46785">
    <property type="entry name" value="Winged helix' DNA-binding domain"/>
    <property type="match status" value="1"/>
</dbReference>
<keyword evidence="4 5" id="KW-0648">Protein biosynthesis</keyword>
<organism evidence="9 11">
    <name type="scientific">Dracunculus medinensis</name>
    <name type="common">Guinea worm</name>
    <dbReference type="NCBI Taxonomy" id="318479"/>
    <lineage>
        <taxon>Eukaryota</taxon>
        <taxon>Metazoa</taxon>
        <taxon>Ecdysozoa</taxon>
        <taxon>Nematoda</taxon>
        <taxon>Chromadorea</taxon>
        <taxon>Rhabditida</taxon>
        <taxon>Spirurina</taxon>
        <taxon>Dracunculoidea</taxon>
        <taxon>Dracunculidae</taxon>
        <taxon>Dracunculus</taxon>
    </lineage>
</organism>
<feature type="repeat" description="ANK" evidence="6">
    <location>
        <begin position="162"/>
        <end position="194"/>
    </location>
</feature>
<dbReference type="GO" id="GO:0006446">
    <property type="term" value="P:regulation of translational initiation"/>
    <property type="evidence" value="ECO:0007669"/>
    <property type="project" value="InterPro"/>
</dbReference>
<dbReference type="InterPro" id="IPR016020">
    <property type="entry name" value="Transl_init_fac_sub12_N_euk"/>
</dbReference>
<dbReference type="Gene3D" id="1.25.40.250">
    <property type="entry name" value="ARM repeat, domain 1"/>
    <property type="match status" value="1"/>
</dbReference>
<dbReference type="Pfam" id="PF10075">
    <property type="entry name" value="CSN8_PSD8_EIF3K"/>
    <property type="match status" value="1"/>
</dbReference>
<feature type="repeat" description="ANK" evidence="6">
    <location>
        <begin position="129"/>
        <end position="161"/>
    </location>
</feature>
<dbReference type="STRING" id="318479.A0A158Q6A2"/>
<reference evidence="8 10" key="2">
    <citation type="submission" date="2018-11" db="EMBL/GenBank/DDBJ databases">
        <authorList>
            <consortium name="Pathogen Informatics"/>
        </authorList>
    </citation>
    <scope>NUCLEOTIDE SEQUENCE [LARGE SCALE GENOMIC DNA]</scope>
</reference>